<dbReference type="GO" id="GO:0017154">
    <property type="term" value="F:semaphorin receptor activity"/>
    <property type="evidence" value="ECO:0007669"/>
    <property type="project" value="InterPro"/>
</dbReference>
<dbReference type="InterPro" id="IPR013783">
    <property type="entry name" value="Ig-like_fold"/>
</dbReference>
<evidence type="ECO:0000256" key="11">
    <source>
        <dbReference type="SAM" id="MobiDB-lite"/>
    </source>
</evidence>
<dbReference type="SUPFAM" id="SSF81296">
    <property type="entry name" value="E set domains"/>
    <property type="match status" value="2"/>
</dbReference>
<keyword evidence="5 12" id="KW-0812">Transmembrane</keyword>
<dbReference type="GO" id="GO:0007162">
    <property type="term" value="P:negative regulation of cell adhesion"/>
    <property type="evidence" value="ECO:0007669"/>
    <property type="project" value="TreeGrafter"/>
</dbReference>
<evidence type="ECO:0000256" key="9">
    <source>
        <dbReference type="ARBA" id="ARBA00023136"/>
    </source>
</evidence>
<dbReference type="CDD" id="cd00603">
    <property type="entry name" value="IPT_PCSR"/>
    <property type="match status" value="1"/>
</dbReference>
<comment type="similarity">
    <text evidence="2">Belongs to the glycosyltransferase 29 family.</text>
</comment>
<evidence type="ECO:0000259" key="13">
    <source>
        <dbReference type="SMART" id="SM00429"/>
    </source>
</evidence>
<protein>
    <submittedName>
        <fullName evidence="14">Sialyltransferase</fullName>
    </submittedName>
</protein>
<evidence type="ECO:0000256" key="10">
    <source>
        <dbReference type="ARBA" id="ARBA00023180"/>
    </source>
</evidence>
<dbReference type="GO" id="GO:0000139">
    <property type="term" value="C:Golgi membrane"/>
    <property type="evidence" value="ECO:0007669"/>
    <property type="project" value="UniProtKB-SubCell"/>
</dbReference>
<evidence type="ECO:0000256" key="3">
    <source>
        <dbReference type="ARBA" id="ARBA00022676"/>
    </source>
</evidence>
<evidence type="ECO:0000256" key="1">
    <source>
        <dbReference type="ARBA" id="ARBA00004323"/>
    </source>
</evidence>
<keyword evidence="9 12" id="KW-0472">Membrane</keyword>
<keyword evidence="15" id="KW-1185">Reference proteome</keyword>
<keyword evidence="7 12" id="KW-1133">Transmembrane helix</keyword>
<feature type="compositionally biased region" description="Acidic residues" evidence="11">
    <location>
        <begin position="130"/>
        <end position="140"/>
    </location>
</feature>
<dbReference type="InterPro" id="IPR031148">
    <property type="entry name" value="Plexin"/>
</dbReference>
<evidence type="ECO:0000313" key="15">
    <source>
        <dbReference type="Proteomes" id="UP001472866"/>
    </source>
</evidence>
<feature type="domain" description="IPT/TIG" evidence="13">
    <location>
        <begin position="238"/>
        <end position="327"/>
    </location>
</feature>
<evidence type="ECO:0000313" key="14">
    <source>
        <dbReference type="EMBL" id="WZN59102.1"/>
    </source>
</evidence>
<feature type="domain" description="IPT/TIG" evidence="13">
    <location>
        <begin position="147"/>
        <end position="237"/>
    </location>
</feature>
<evidence type="ECO:0000256" key="5">
    <source>
        <dbReference type="ARBA" id="ARBA00022692"/>
    </source>
</evidence>
<evidence type="ECO:0000256" key="2">
    <source>
        <dbReference type="ARBA" id="ARBA00006003"/>
    </source>
</evidence>
<keyword evidence="3 14" id="KW-0328">Glycosyltransferase</keyword>
<dbReference type="InterPro" id="IPR038578">
    <property type="entry name" value="GT29-like_sf"/>
</dbReference>
<keyword evidence="8" id="KW-0333">Golgi apparatus</keyword>
<dbReference type="InterPro" id="IPR001675">
    <property type="entry name" value="Glyco_trans_29"/>
</dbReference>
<sequence>MGGPARNRGTHSNLVSVVLSTKILRLAVFLSCACSLYATFFLVDSRGGRYGEYENRSVAPADSTRLRGETHPRDQLFEDHAGVVSVVKADQTTPQGILGSRESSEASRATREGVLVGDGGFGSVGGAKAEEEEEEEDDWGSEAVELEPVILTIEPYHGPAAGGALITIMGHHLKRDDESEVKATVGGVPCLSTVPVDAETVVCETPPGAGDKQSVGVLRIGKDTQIETSPNTLFSYDAPRVSSIAPESGRTSGGNLVTILGDNFGPNRCPFAVLIGNLTCANATRRSDGEVTCSAPPQEAGPKSVSVVVGHKDHEVTSRPGPMYTYTLTPSERLKRESGRLLGGLSFAFDGTSVVFNQNANMEGREWLEKNLLTGEPVSYTVIPALREVVPRMDLERRQHGTCALVFNSDRLLSDVRGKAIDAHDAVFRFNNAPTEGFEGHVGSKTTYRFAQAKFLRALLERNPEVRGRVPRLGKDGALLVTAEVAQDFFVILKKTFAYSKMFYVSSSFVHNARSVYKELQNRFLEMGLALAEDDELAVGEHGRGLLGRGSSRAGGSDRFEDVASLEPRPELFEPPFGVLCTLFAMQLCKSVTAFGLADTVEGRTSPGARQPYYSSVSGEGVAVFDLDEVGRGATGHRGRVAGIDRAILRLLAMTQNLTLA</sequence>
<dbReference type="InterPro" id="IPR014756">
    <property type="entry name" value="Ig_E-set"/>
</dbReference>
<evidence type="ECO:0000256" key="12">
    <source>
        <dbReference type="SAM" id="Phobius"/>
    </source>
</evidence>
<dbReference type="Pfam" id="PF00777">
    <property type="entry name" value="Glyco_transf_29"/>
    <property type="match status" value="1"/>
</dbReference>
<dbReference type="Pfam" id="PF01833">
    <property type="entry name" value="TIG"/>
    <property type="match status" value="2"/>
</dbReference>
<dbReference type="EMBL" id="CP151501">
    <property type="protein sequence ID" value="WZN59102.1"/>
    <property type="molecule type" value="Genomic_DNA"/>
</dbReference>
<keyword evidence="4" id="KW-0808">Transferase</keyword>
<evidence type="ECO:0000256" key="7">
    <source>
        <dbReference type="ARBA" id="ARBA00022989"/>
    </source>
</evidence>
<dbReference type="GO" id="GO:0005886">
    <property type="term" value="C:plasma membrane"/>
    <property type="evidence" value="ECO:0007669"/>
    <property type="project" value="TreeGrafter"/>
</dbReference>
<keyword evidence="6" id="KW-0735">Signal-anchor</keyword>
<comment type="subcellular location">
    <subcellularLocation>
        <location evidence="1">Golgi apparatus membrane</location>
        <topology evidence="1">Single-pass type II membrane protein</topology>
    </subcellularLocation>
</comment>
<dbReference type="GO" id="GO:0008360">
    <property type="term" value="P:regulation of cell shape"/>
    <property type="evidence" value="ECO:0007669"/>
    <property type="project" value="TreeGrafter"/>
</dbReference>
<dbReference type="PANTHER" id="PTHR22625">
    <property type="entry name" value="PLEXIN"/>
    <property type="match status" value="1"/>
</dbReference>
<organism evidence="14 15">
    <name type="scientific">Chloropicon roscoffensis</name>
    <dbReference type="NCBI Taxonomy" id="1461544"/>
    <lineage>
        <taxon>Eukaryota</taxon>
        <taxon>Viridiplantae</taxon>
        <taxon>Chlorophyta</taxon>
        <taxon>Chloropicophyceae</taxon>
        <taxon>Chloropicales</taxon>
        <taxon>Chloropicaceae</taxon>
        <taxon>Chloropicon</taxon>
    </lineage>
</organism>
<dbReference type="PANTHER" id="PTHR22625:SF44">
    <property type="entry name" value="PLEXIN-B"/>
    <property type="match status" value="1"/>
</dbReference>
<feature type="region of interest" description="Disordered" evidence="11">
    <location>
        <begin position="121"/>
        <end position="141"/>
    </location>
</feature>
<dbReference type="Gene3D" id="2.60.40.10">
    <property type="entry name" value="Immunoglobulins"/>
    <property type="match status" value="2"/>
</dbReference>
<dbReference type="SMART" id="SM00429">
    <property type="entry name" value="IPT"/>
    <property type="match status" value="2"/>
</dbReference>
<evidence type="ECO:0000256" key="8">
    <source>
        <dbReference type="ARBA" id="ARBA00023034"/>
    </source>
</evidence>
<gene>
    <name evidence="14" type="ORF">HKI87_01g06270</name>
</gene>
<evidence type="ECO:0000256" key="4">
    <source>
        <dbReference type="ARBA" id="ARBA00022679"/>
    </source>
</evidence>
<feature type="transmembrane region" description="Helical" evidence="12">
    <location>
        <begin position="23"/>
        <end position="43"/>
    </location>
</feature>
<keyword evidence="10" id="KW-0325">Glycoprotein</keyword>
<accession>A0AAX4NZW7</accession>
<dbReference type="Proteomes" id="UP001472866">
    <property type="component" value="Chromosome 01"/>
</dbReference>
<dbReference type="GO" id="GO:0030334">
    <property type="term" value="P:regulation of cell migration"/>
    <property type="evidence" value="ECO:0007669"/>
    <property type="project" value="TreeGrafter"/>
</dbReference>
<reference evidence="14 15" key="1">
    <citation type="submission" date="2024-03" db="EMBL/GenBank/DDBJ databases">
        <title>Complete genome sequence of the green alga Chloropicon roscoffensis RCC1871.</title>
        <authorList>
            <person name="Lemieux C."/>
            <person name="Pombert J.-F."/>
            <person name="Otis C."/>
            <person name="Turmel M."/>
        </authorList>
    </citation>
    <scope>NUCLEOTIDE SEQUENCE [LARGE SCALE GENOMIC DNA]</scope>
    <source>
        <strain evidence="14 15">RCC1871</strain>
    </source>
</reference>
<dbReference type="GO" id="GO:0002116">
    <property type="term" value="C:semaphorin receptor complex"/>
    <property type="evidence" value="ECO:0007669"/>
    <property type="project" value="TreeGrafter"/>
</dbReference>
<dbReference type="GO" id="GO:0008373">
    <property type="term" value="F:sialyltransferase activity"/>
    <property type="evidence" value="ECO:0007669"/>
    <property type="project" value="InterPro"/>
</dbReference>
<evidence type="ECO:0000256" key="6">
    <source>
        <dbReference type="ARBA" id="ARBA00022968"/>
    </source>
</evidence>
<dbReference type="AlphaFoldDB" id="A0AAX4NZW7"/>
<dbReference type="InterPro" id="IPR002909">
    <property type="entry name" value="IPT_dom"/>
</dbReference>
<dbReference type="Gene3D" id="3.90.1480.20">
    <property type="entry name" value="Glycosyl transferase family 29"/>
    <property type="match status" value="1"/>
</dbReference>
<proteinExistence type="inferred from homology"/>
<name>A0AAX4NZW7_9CHLO</name>